<dbReference type="GO" id="GO:0000272">
    <property type="term" value="P:polysaccharide catabolic process"/>
    <property type="evidence" value="ECO:0007669"/>
    <property type="project" value="UniProtKB-KW"/>
</dbReference>
<dbReference type="SUPFAM" id="SSF54556">
    <property type="entry name" value="Chitinase insertion domain"/>
    <property type="match status" value="1"/>
</dbReference>
<name>A0A2I2G5R7_9EURO</name>
<dbReference type="OrthoDB" id="73875at2759"/>
<dbReference type="PROSITE" id="PS01095">
    <property type="entry name" value="GH18_1"/>
    <property type="match status" value="1"/>
</dbReference>
<dbReference type="InterPro" id="IPR036861">
    <property type="entry name" value="Endochitinase-like_sf"/>
</dbReference>
<sequence>MLGHWLVRLHGILAAAMLVNAIPSISRPQSAERRDAGGQEICVSISPILHDATDFEAKVHPPNGVCEANQILQSASASTNTLISLDIAAETSDDPYSCNKNKPCGNGACCSKSGYCGFGPKYCGKSGKSPNDVCWSNCDAHAECGVYAKKKGEECPLNVCCSQYGFCGMTSEFCDKGEDDGDDDDDEPTGCQSNCDQPGSGASGSEVRDRIIGYYEVWNHKKRCINMDIDDVPVESLTHLYYSFGYIEPDTFKIVPMDDGPDGDSDPVEKFTFAAVAGLKKRNPDLKVVLALGGWTFNDNHTVWQPVFSDMVSSWQKREKFIAQLDHFTSAYGFDGVDFDWEYPGAGDRGGHKEDGENFTKLLERLSGFYHADDFEISFTAPTSYWYLRHFDLKASSKAVTYVNLMSYDLHGIWDSENPIGSQVLAHTNLTEIDRALDLLWRNDVDPSKVNMGIGFYGRSYQLADPACSKPGCVFKGGGSAGPCTGQSGILSYAEIMDILHENNLTPVHDELNAVKYVTFNQDQWVSFDDKDTIQDKIKFANSKGLGGLLIWAVDLDTPQLNALAGVVYPKKLGFRGKKAKSADNWEELSEGECYASECSSKPTCREGYIKADTFWCGDNDWPLNRPDGEQAICCPVSSVPDVSKCTWHGGDNGGEFCNGQCHDGEVAVVSSKWGNHGSWCIDGRKFFCCPTEVQQPDCRWTGCDEQCKDNEDELTWRDSACKERLCCNSAQKWENCAWHGKPGSCFDNHCDTGWQVAVTNSYDGEGDNCGINARKRTFCCDLPDDVSPFLPVPLDYLFPNAPDENEVNSDFVLKVDPTWGGAEPEESMLLDKEPDEAPFGFVVMTSPAEIQQSLDKRDGSHWEVFDCLDPSTIGEHKVRMVCTDHSEQSNCGNIHWGHGAPGTIIQMPRGCGPGKYAVIKDVTPSANQSLPGHLVRRGLLDTVYDLTFDYDFKRVPRDLGDTNLRIDYSNDVDYWNNIVDKAADTTKRRKRSLHEVNGNHRRWLEEEWRDDAHFGGVSSDDLHKRWFGSSIIDWLRNIIGTIEKTVEFGHSFTEDYILKIVDQQLSCPSVEAYLDVHAETHVEAHVSYGFTVIAKLDHRPIDLSDSFLYFRTKGEVTASFVIDGAATYHFDTGNKRLFSADKFGAAFTVPGIVTVGPNFEVNGQIEGAATLGVNLESRVKLAGWDIEQTYPIPDGDAQDYTPQLEESPKKSGFQNPQVPEVEWSVGVNGYVTAHIKPSISFGIMWDDLFFDIDDCAVRLTADGHITFHASAGTGSSGTSVCYGIDAGADLYATVDAPKAIDWALPRTPYYLLPSNDVELYSKCWSPDTKRSQISVLDLSTNSSTNGLTVPLQRRNYLDIDAKGTAHGKHFLEKRAQVWGPLLPDIPIGCPNGEDEEIGDCPACGSGDYDTDSLTKRDEVCEYDPDPEETDVCRPSDDLSASDLEKRKSSTKELQWTYKGDSETVFAVSYPSCGTAVKKPEVKRWYGFAPRKCSPRVKVLSQDEYSMSIDDYVTEHVYEAQTVKYFLEFLIDGPLPAGYSKAGRDWVSEVLIGLAPNTRAPFVPQGKGWGKTKHLWERMFQSIGSDSKLDGLVLAEEEMNSRKNHLFQRNQLSGRNLGSEELTQNRHRATAGVFWYMKDPTVWAIFVDASKGIEKALADFDSTYKWKSEPDELGRNGGTGGLRELYCYWIDIYLKDIETRTEAWRAQARASYLAKYGNRGWVRQFDAGDMRTGSIKFPKETKGTPHGASGSWARSNYKGLWIGPVGPF</sequence>
<feature type="disulfide bond" evidence="11">
    <location>
        <begin position="191"/>
        <end position="195"/>
    </location>
</feature>
<dbReference type="PROSITE" id="PS50941">
    <property type="entry name" value="CHIT_BIND_I_2"/>
    <property type="match status" value="2"/>
</dbReference>
<dbReference type="GO" id="GO:0006032">
    <property type="term" value="P:chitin catabolic process"/>
    <property type="evidence" value="ECO:0007669"/>
    <property type="project" value="UniProtKB-KW"/>
</dbReference>
<dbReference type="EC" id="3.2.1.14" evidence="3"/>
<feature type="disulfide bond" evidence="11">
    <location>
        <begin position="109"/>
        <end position="123"/>
    </location>
</feature>
<keyword evidence="8" id="KW-0119">Carbohydrate metabolism</keyword>
<dbReference type="PROSITE" id="PS51910">
    <property type="entry name" value="GH18_2"/>
    <property type="match status" value="1"/>
</dbReference>
<dbReference type="GeneID" id="36561086"/>
<evidence type="ECO:0000256" key="4">
    <source>
        <dbReference type="ARBA" id="ARBA00022669"/>
    </source>
</evidence>
<reference evidence="17 18" key="1">
    <citation type="submission" date="2016-12" db="EMBL/GenBank/DDBJ databases">
        <title>The genomes of Aspergillus section Nigri reveals drivers in fungal speciation.</title>
        <authorList>
            <consortium name="DOE Joint Genome Institute"/>
            <person name="Vesth T.C."/>
            <person name="Nybo J."/>
            <person name="Theobald S."/>
            <person name="Brandl J."/>
            <person name="Frisvad J.C."/>
            <person name="Nielsen K.F."/>
            <person name="Lyhne E.K."/>
            <person name="Kogle M.E."/>
            <person name="Kuo A."/>
            <person name="Riley R."/>
            <person name="Clum A."/>
            <person name="Nolan M."/>
            <person name="Lipzen A."/>
            <person name="Salamov A."/>
            <person name="Henrissat B."/>
            <person name="Wiebenga A."/>
            <person name="De Vries R.P."/>
            <person name="Grigoriev I.V."/>
            <person name="Mortensen U.H."/>
            <person name="Andersen M.R."/>
            <person name="Baker S.E."/>
        </authorList>
    </citation>
    <scope>NUCLEOTIDE SEQUENCE [LARGE SCALE GENOMIC DNA]</scope>
    <source>
        <strain evidence="17 18">IBT 23096</strain>
    </source>
</reference>
<dbReference type="Gene3D" id="3.10.50.10">
    <property type="match status" value="1"/>
</dbReference>
<dbReference type="PROSITE" id="PS00026">
    <property type="entry name" value="CHIT_BIND_I_1"/>
    <property type="match status" value="1"/>
</dbReference>
<keyword evidence="18" id="KW-1185">Reference proteome</keyword>
<dbReference type="InterPro" id="IPR053214">
    <property type="entry name" value="LysM12-like"/>
</dbReference>
<comment type="similarity">
    <text evidence="2">Belongs to the glycosyl hydrolase 18 family. Chitinase class V subfamily.</text>
</comment>
<evidence type="ECO:0000256" key="5">
    <source>
        <dbReference type="ARBA" id="ARBA00022801"/>
    </source>
</evidence>
<feature type="domain" description="GH18" evidence="16">
    <location>
        <begin position="209"/>
        <end position="571"/>
    </location>
</feature>
<feature type="compositionally biased region" description="Acidic residues" evidence="13">
    <location>
        <begin position="178"/>
        <end position="188"/>
    </location>
</feature>
<dbReference type="SUPFAM" id="SSF51445">
    <property type="entry name" value="(Trans)glycosidases"/>
    <property type="match status" value="1"/>
</dbReference>
<dbReference type="InterPro" id="IPR001223">
    <property type="entry name" value="Glyco_hydro18_cat"/>
</dbReference>
<dbReference type="PANTHER" id="PTHR47700">
    <property type="entry name" value="V CHITINASE, PUTATIVE (AFU_ORTHOLOGUE AFUA_6G13720)-RELATED"/>
    <property type="match status" value="1"/>
</dbReference>
<feature type="domain" description="Chitin-binding type-1" evidence="15">
    <location>
        <begin position="141"/>
        <end position="197"/>
    </location>
</feature>
<dbReference type="SMART" id="SM00270">
    <property type="entry name" value="ChtBD1"/>
    <property type="match status" value="2"/>
</dbReference>
<feature type="chain" id="PRO_5014135171" description="chitinase" evidence="14">
    <location>
        <begin position="22"/>
        <end position="1768"/>
    </location>
</feature>
<evidence type="ECO:0000256" key="9">
    <source>
        <dbReference type="ARBA" id="ARBA00023295"/>
    </source>
</evidence>
<dbReference type="SMART" id="SM00636">
    <property type="entry name" value="Glyco_18"/>
    <property type="match status" value="1"/>
</dbReference>
<dbReference type="Proteomes" id="UP000234275">
    <property type="component" value="Unassembled WGS sequence"/>
</dbReference>
<evidence type="ECO:0000259" key="16">
    <source>
        <dbReference type="PROSITE" id="PS51910"/>
    </source>
</evidence>
<evidence type="ECO:0000256" key="3">
    <source>
        <dbReference type="ARBA" id="ARBA00012729"/>
    </source>
</evidence>
<feature type="region of interest" description="Disordered" evidence="13">
    <location>
        <begin position="178"/>
        <end position="206"/>
    </location>
</feature>
<evidence type="ECO:0000313" key="18">
    <source>
        <dbReference type="Proteomes" id="UP000234275"/>
    </source>
</evidence>
<evidence type="ECO:0000256" key="8">
    <source>
        <dbReference type="ARBA" id="ARBA00023277"/>
    </source>
</evidence>
<evidence type="ECO:0000256" key="13">
    <source>
        <dbReference type="SAM" id="MobiDB-lite"/>
    </source>
</evidence>
<dbReference type="CDD" id="cd00035">
    <property type="entry name" value="ChtBD1"/>
    <property type="match status" value="1"/>
</dbReference>
<comment type="caution">
    <text evidence="17">The sequence shown here is derived from an EMBL/GenBank/DDBJ whole genome shotgun (WGS) entry which is preliminary data.</text>
</comment>
<keyword evidence="14" id="KW-0732">Signal</keyword>
<dbReference type="Gene3D" id="3.30.60.10">
    <property type="entry name" value="Endochitinase-like"/>
    <property type="match status" value="1"/>
</dbReference>
<comment type="catalytic activity">
    <reaction evidence="1">
        <text>Random endo-hydrolysis of N-acetyl-beta-D-glucosaminide (1-&gt;4)-beta-linkages in chitin and chitodextrins.</text>
        <dbReference type="EC" id="3.2.1.14"/>
    </reaction>
</comment>
<dbReference type="SUPFAM" id="SSF57016">
    <property type="entry name" value="Plant lectins/antimicrobial peptides"/>
    <property type="match status" value="2"/>
</dbReference>
<dbReference type="Pfam" id="PF00187">
    <property type="entry name" value="Chitin_bind_1"/>
    <property type="match status" value="1"/>
</dbReference>
<comment type="caution">
    <text evidence="11">Lacks conserved residue(s) required for the propagation of feature annotation.</text>
</comment>
<evidence type="ECO:0000256" key="12">
    <source>
        <dbReference type="RuleBase" id="RU000489"/>
    </source>
</evidence>
<protein>
    <recommendedName>
        <fullName evidence="3">chitinase</fullName>
        <ecNumber evidence="3">3.2.1.14</ecNumber>
    </recommendedName>
</protein>
<evidence type="ECO:0000256" key="2">
    <source>
        <dbReference type="ARBA" id="ARBA00008682"/>
    </source>
</evidence>
<dbReference type="GO" id="GO:0008843">
    <property type="term" value="F:endochitinase activity"/>
    <property type="evidence" value="ECO:0007669"/>
    <property type="project" value="UniProtKB-EC"/>
</dbReference>
<dbReference type="InterPro" id="IPR001002">
    <property type="entry name" value="Chitin-bd_1"/>
</dbReference>
<evidence type="ECO:0000256" key="7">
    <source>
        <dbReference type="ARBA" id="ARBA00023026"/>
    </source>
</evidence>
<keyword evidence="9 12" id="KW-0326">Glycosidase</keyword>
<keyword evidence="10" id="KW-0624">Polysaccharide degradation</keyword>
<keyword evidence="11" id="KW-1015">Disulfide bond</keyword>
<evidence type="ECO:0000313" key="17">
    <source>
        <dbReference type="EMBL" id="PLB48219.1"/>
    </source>
</evidence>
<dbReference type="PANTHER" id="PTHR47700:SF2">
    <property type="entry name" value="CHITINASE"/>
    <property type="match status" value="1"/>
</dbReference>
<dbReference type="InterPro" id="IPR029070">
    <property type="entry name" value="Chitinase_insertion_sf"/>
</dbReference>
<dbReference type="RefSeq" id="XP_024703521.1">
    <property type="nucleotide sequence ID" value="XM_024853388.1"/>
</dbReference>
<feature type="disulfide bond" evidence="11">
    <location>
        <begin position="134"/>
        <end position="138"/>
    </location>
</feature>
<feature type="compositionally biased region" description="Basic and acidic residues" evidence="13">
    <location>
        <begin position="1431"/>
        <end position="1446"/>
    </location>
</feature>
<feature type="region of interest" description="Disordered" evidence="13">
    <location>
        <begin position="1193"/>
        <end position="1217"/>
    </location>
</feature>
<feature type="disulfide bond" evidence="11">
    <location>
        <begin position="104"/>
        <end position="116"/>
    </location>
</feature>
<feature type="domain" description="Chitin-binding type-1" evidence="15">
    <location>
        <begin position="95"/>
        <end position="140"/>
    </location>
</feature>
<keyword evidence="7" id="KW-0843">Virulence</keyword>
<evidence type="ECO:0000256" key="1">
    <source>
        <dbReference type="ARBA" id="ARBA00000822"/>
    </source>
</evidence>
<keyword evidence="6" id="KW-0146">Chitin degradation</keyword>
<evidence type="ECO:0000256" key="6">
    <source>
        <dbReference type="ARBA" id="ARBA00023024"/>
    </source>
</evidence>
<feature type="disulfide bond" evidence="11">
    <location>
        <begin position="160"/>
        <end position="174"/>
    </location>
</feature>
<feature type="disulfide bond" evidence="11">
    <location>
        <begin position="155"/>
        <end position="167"/>
    </location>
</feature>
<feature type="signal peptide" evidence="14">
    <location>
        <begin position="1"/>
        <end position="21"/>
    </location>
</feature>
<dbReference type="InterPro" id="IPR011583">
    <property type="entry name" value="Chitinase_II/V-like_cat"/>
</dbReference>
<dbReference type="VEuPathDB" id="FungiDB:P170DRAFT_476851"/>
<dbReference type="EMBL" id="MSFO01000005">
    <property type="protein sequence ID" value="PLB48219.1"/>
    <property type="molecule type" value="Genomic_DNA"/>
</dbReference>
<evidence type="ECO:0000256" key="11">
    <source>
        <dbReference type="PROSITE-ProRule" id="PRU00261"/>
    </source>
</evidence>
<evidence type="ECO:0000259" key="15">
    <source>
        <dbReference type="PROSITE" id="PS50941"/>
    </source>
</evidence>
<gene>
    <name evidence="17" type="ORF">P170DRAFT_476851</name>
</gene>
<proteinExistence type="inferred from homology"/>
<dbReference type="InterPro" id="IPR018371">
    <property type="entry name" value="Chitin-binding_1_CS"/>
</dbReference>
<dbReference type="InterPro" id="IPR017853">
    <property type="entry name" value="GH"/>
</dbReference>
<dbReference type="GO" id="GO:0008061">
    <property type="term" value="F:chitin binding"/>
    <property type="evidence" value="ECO:0007669"/>
    <property type="project" value="UniProtKB-UniRule"/>
</dbReference>
<dbReference type="STRING" id="1392250.A0A2I2G5R7"/>
<dbReference type="Pfam" id="PF00704">
    <property type="entry name" value="Glyco_hydro_18"/>
    <property type="match status" value="1"/>
</dbReference>
<feature type="region of interest" description="Disordered" evidence="13">
    <location>
        <begin position="1424"/>
        <end position="1446"/>
    </location>
</feature>
<keyword evidence="4 11" id="KW-0147">Chitin-binding</keyword>
<dbReference type="InterPro" id="IPR001579">
    <property type="entry name" value="Glyco_hydro_18_chit_AS"/>
</dbReference>
<organism evidence="17 18">
    <name type="scientific">Aspergillus steynii IBT 23096</name>
    <dbReference type="NCBI Taxonomy" id="1392250"/>
    <lineage>
        <taxon>Eukaryota</taxon>
        <taxon>Fungi</taxon>
        <taxon>Dikarya</taxon>
        <taxon>Ascomycota</taxon>
        <taxon>Pezizomycotina</taxon>
        <taxon>Eurotiomycetes</taxon>
        <taxon>Eurotiomycetidae</taxon>
        <taxon>Eurotiales</taxon>
        <taxon>Aspergillaceae</taxon>
        <taxon>Aspergillus</taxon>
        <taxon>Aspergillus subgen. Circumdati</taxon>
    </lineage>
</organism>
<keyword evidence="5 12" id="KW-0378">Hydrolase</keyword>
<evidence type="ECO:0000256" key="10">
    <source>
        <dbReference type="ARBA" id="ARBA00023326"/>
    </source>
</evidence>
<dbReference type="Gene3D" id="3.20.20.80">
    <property type="entry name" value="Glycosidases"/>
    <property type="match status" value="1"/>
</dbReference>
<evidence type="ECO:0000256" key="14">
    <source>
        <dbReference type="SAM" id="SignalP"/>
    </source>
</evidence>
<accession>A0A2I2G5R7</accession>